<protein>
    <submittedName>
        <fullName evidence="1">Uncharacterized protein</fullName>
    </submittedName>
</protein>
<accession>A0A6A6R5X7</accession>
<evidence type="ECO:0000313" key="1">
    <source>
        <dbReference type="EMBL" id="KAF2500195.1"/>
    </source>
</evidence>
<dbReference type="Proteomes" id="UP000799750">
    <property type="component" value="Unassembled WGS sequence"/>
</dbReference>
<keyword evidence="2" id="KW-1185">Reference proteome</keyword>
<proteinExistence type="predicted"/>
<dbReference type="AlphaFoldDB" id="A0A6A6R5X7"/>
<gene>
    <name evidence="1" type="ORF">BU16DRAFT_239266</name>
</gene>
<name>A0A6A6R5X7_9PEZI</name>
<organism evidence="1 2">
    <name type="scientific">Lophium mytilinum</name>
    <dbReference type="NCBI Taxonomy" id="390894"/>
    <lineage>
        <taxon>Eukaryota</taxon>
        <taxon>Fungi</taxon>
        <taxon>Dikarya</taxon>
        <taxon>Ascomycota</taxon>
        <taxon>Pezizomycotina</taxon>
        <taxon>Dothideomycetes</taxon>
        <taxon>Pleosporomycetidae</taxon>
        <taxon>Mytilinidiales</taxon>
        <taxon>Mytilinidiaceae</taxon>
        <taxon>Lophium</taxon>
    </lineage>
</organism>
<reference evidence="1" key="1">
    <citation type="journal article" date="2020" name="Stud. Mycol.">
        <title>101 Dothideomycetes genomes: a test case for predicting lifestyles and emergence of pathogens.</title>
        <authorList>
            <person name="Haridas S."/>
            <person name="Albert R."/>
            <person name="Binder M."/>
            <person name="Bloem J."/>
            <person name="Labutti K."/>
            <person name="Salamov A."/>
            <person name="Andreopoulos B."/>
            <person name="Baker S."/>
            <person name="Barry K."/>
            <person name="Bills G."/>
            <person name="Bluhm B."/>
            <person name="Cannon C."/>
            <person name="Castanera R."/>
            <person name="Culley D."/>
            <person name="Daum C."/>
            <person name="Ezra D."/>
            <person name="Gonzalez J."/>
            <person name="Henrissat B."/>
            <person name="Kuo A."/>
            <person name="Liang C."/>
            <person name="Lipzen A."/>
            <person name="Lutzoni F."/>
            <person name="Magnuson J."/>
            <person name="Mondo S."/>
            <person name="Nolan M."/>
            <person name="Ohm R."/>
            <person name="Pangilinan J."/>
            <person name="Park H.-J."/>
            <person name="Ramirez L."/>
            <person name="Alfaro M."/>
            <person name="Sun H."/>
            <person name="Tritt A."/>
            <person name="Yoshinaga Y."/>
            <person name="Zwiers L.-H."/>
            <person name="Turgeon B."/>
            <person name="Goodwin S."/>
            <person name="Spatafora J."/>
            <person name="Crous P."/>
            <person name="Grigoriev I."/>
        </authorList>
    </citation>
    <scope>NUCLEOTIDE SEQUENCE</scope>
    <source>
        <strain evidence="1">CBS 269.34</strain>
    </source>
</reference>
<dbReference type="EMBL" id="MU004183">
    <property type="protein sequence ID" value="KAF2500195.1"/>
    <property type="molecule type" value="Genomic_DNA"/>
</dbReference>
<sequence>MAKKTGKGLCSFSISIHISRQHPLRLNIAGSGTIDAVSPPTSFACAWRPYPPGLDRGVSPHHPQRQDHSMPPTLASHAAFALSCCRRIRL</sequence>
<evidence type="ECO:0000313" key="2">
    <source>
        <dbReference type="Proteomes" id="UP000799750"/>
    </source>
</evidence>